<protein>
    <submittedName>
        <fullName evidence="1">Uncharacterized protein</fullName>
    </submittedName>
</protein>
<sequence length="197" mass="21938">MKWISKILGRKDDLSPGDPTIDQCESFAEEFQITLTDKEWDHVLSERDRLAKSPLGGAYVHKDVFHTLCFLCLFDGLFESGVKLLRTGDIGQAGNSLEKARKLLPWPTVLYSLGLVYAHSGKLKAATEIWNKALEGFESRASLLSAIVPTTLPKRNNFIAINTKRIDATGSLSLGFTNLGELKDNVSNRIEETDRNK</sequence>
<dbReference type="AlphaFoldDB" id="A0A3B1DBD4"/>
<reference evidence="1" key="1">
    <citation type="submission" date="2018-06" db="EMBL/GenBank/DDBJ databases">
        <authorList>
            <person name="Zhirakovskaya E."/>
        </authorList>
    </citation>
    <scope>NUCLEOTIDE SEQUENCE</scope>
</reference>
<organism evidence="1">
    <name type="scientific">hydrothermal vent metagenome</name>
    <dbReference type="NCBI Taxonomy" id="652676"/>
    <lineage>
        <taxon>unclassified sequences</taxon>
        <taxon>metagenomes</taxon>
        <taxon>ecological metagenomes</taxon>
    </lineage>
</organism>
<proteinExistence type="predicted"/>
<dbReference type="PROSITE" id="PS50005">
    <property type="entry name" value="TPR"/>
    <property type="match status" value="1"/>
</dbReference>
<dbReference type="InterPro" id="IPR011990">
    <property type="entry name" value="TPR-like_helical_dom_sf"/>
</dbReference>
<gene>
    <name evidence="1" type="ORF">MNBD_NITROSPIRAE02-1634</name>
</gene>
<evidence type="ECO:0000313" key="1">
    <source>
        <dbReference type="EMBL" id="VAX33354.1"/>
    </source>
</evidence>
<dbReference type="InterPro" id="IPR019734">
    <property type="entry name" value="TPR_rpt"/>
</dbReference>
<name>A0A3B1DBD4_9ZZZZ</name>
<dbReference type="Gene3D" id="1.25.40.10">
    <property type="entry name" value="Tetratricopeptide repeat domain"/>
    <property type="match status" value="1"/>
</dbReference>
<accession>A0A3B1DBD4</accession>
<dbReference type="EMBL" id="UOGH01000294">
    <property type="protein sequence ID" value="VAX33354.1"/>
    <property type="molecule type" value="Genomic_DNA"/>
</dbReference>
<dbReference type="SUPFAM" id="SSF48452">
    <property type="entry name" value="TPR-like"/>
    <property type="match status" value="1"/>
</dbReference>